<protein>
    <submittedName>
        <fullName evidence="8">Glutathione transport system permease protein GsiC</fullName>
    </submittedName>
</protein>
<evidence type="ECO:0000256" key="2">
    <source>
        <dbReference type="ARBA" id="ARBA00022448"/>
    </source>
</evidence>
<keyword evidence="2 7" id="KW-0813">Transport</keyword>
<dbReference type="PROSITE" id="PS50928">
    <property type="entry name" value="ABC_TM1"/>
    <property type="match status" value="1"/>
</dbReference>
<reference evidence="8 9" key="1">
    <citation type="submission" date="2017-07" db="EMBL/GenBank/DDBJ databases">
        <title>Complete genome sequence of Actinoalloteichus hoggarensis DSM 45943, type strain of Actinoalloteichus hoggarensis.</title>
        <authorList>
            <person name="Ruckert C."/>
            <person name="Nouioui I."/>
            <person name="Willmese J."/>
            <person name="van Wezel G."/>
            <person name="Klenk H.-P."/>
            <person name="Kalinowski J."/>
            <person name="Zotchev S.B."/>
        </authorList>
    </citation>
    <scope>NUCLEOTIDE SEQUENCE [LARGE SCALE GENOMIC DNA]</scope>
    <source>
        <strain evidence="8 9">DSM 45943</strain>
    </source>
</reference>
<evidence type="ECO:0000256" key="3">
    <source>
        <dbReference type="ARBA" id="ARBA00022475"/>
    </source>
</evidence>
<evidence type="ECO:0000313" key="8">
    <source>
        <dbReference type="EMBL" id="ASO21717.1"/>
    </source>
</evidence>
<comment type="subcellular location">
    <subcellularLocation>
        <location evidence="1 7">Cell membrane</location>
        <topology evidence="1 7">Multi-pass membrane protein</topology>
    </subcellularLocation>
</comment>
<feature type="transmembrane region" description="Helical" evidence="7">
    <location>
        <begin position="182"/>
        <end position="201"/>
    </location>
</feature>
<dbReference type="InterPro" id="IPR000515">
    <property type="entry name" value="MetI-like"/>
</dbReference>
<evidence type="ECO:0000256" key="6">
    <source>
        <dbReference type="ARBA" id="ARBA00023136"/>
    </source>
</evidence>
<keyword evidence="5 7" id="KW-1133">Transmembrane helix</keyword>
<sequence>MMRYVLRRVLLLAGSLLAASALTFLLLSLLPGDPARTILGVEATEEQVAELSSMLGTDRPAPIRYLHWLGDLLTGDLGQSYVGGGPVGPEILDRMAVTAPLGLSAFVLSVVIAVPLGVWAALRHRSPVGVVVSAISQLGVAVPIFWIGILLVAVFALNLGWAPPGGFPVAGWAEPGEAVRSLVLPVITLAVAQAAALLRYVRSATLDVIHQDFLRTARSVGQTRAQALWRHGLRNACVPVLSVLGVQLAGSLLGAVIVESVFTLPGLGRMLLTDVGNRDLVKVQATVFLMTAVVLVVGFLVDVAQRALDPRLRAAR</sequence>
<name>A0A221W8P7_9PSEU</name>
<evidence type="ECO:0000256" key="1">
    <source>
        <dbReference type="ARBA" id="ARBA00004651"/>
    </source>
</evidence>
<dbReference type="PANTHER" id="PTHR43163">
    <property type="entry name" value="DIPEPTIDE TRANSPORT SYSTEM PERMEASE PROTEIN DPPB-RELATED"/>
    <property type="match status" value="1"/>
</dbReference>
<dbReference type="Gene3D" id="1.10.3720.10">
    <property type="entry name" value="MetI-like"/>
    <property type="match status" value="1"/>
</dbReference>
<dbReference type="Proteomes" id="UP000204221">
    <property type="component" value="Chromosome"/>
</dbReference>
<organism evidence="8 9">
    <name type="scientific">Actinoalloteichus hoggarensis</name>
    <dbReference type="NCBI Taxonomy" id="1470176"/>
    <lineage>
        <taxon>Bacteria</taxon>
        <taxon>Bacillati</taxon>
        <taxon>Actinomycetota</taxon>
        <taxon>Actinomycetes</taxon>
        <taxon>Pseudonocardiales</taxon>
        <taxon>Pseudonocardiaceae</taxon>
        <taxon>Actinoalloteichus</taxon>
    </lineage>
</organism>
<feature type="transmembrane region" description="Helical" evidence="7">
    <location>
        <begin position="240"/>
        <end position="263"/>
    </location>
</feature>
<comment type="similarity">
    <text evidence="7">Belongs to the binding-protein-dependent transport system permease family.</text>
</comment>
<dbReference type="PANTHER" id="PTHR43163:SF6">
    <property type="entry name" value="DIPEPTIDE TRANSPORT SYSTEM PERMEASE PROTEIN DPPB-RELATED"/>
    <property type="match status" value="1"/>
</dbReference>
<dbReference type="CDD" id="cd06261">
    <property type="entry name" value="TM_PBP2"/>
    <property type="match status" value="1"/>
</dbReference>
<dbReference type="EMBL" id="CP022521">
    <property type="protein sequence ID" value="ASO21717.1"/>
    <property type="molecule type" value="Genomic_DNA"/>
</dbReference>
<evidence type="ECO:0000313" key="9">
    <source>
        <dbReference type="Proteomes" id="UP000204221"/>
    </source>
</evidence>
<gene>
    <name evidence="8" type="primary">gsiC4</name>
    <name evidence="8" type="ORF">AHOG_20500</name>
</gene>
<dbReference type="SUPFAM" id="SSF161098">
    <property type="entry name" value="MetI-like"/>
    <property type="match status" value="1"/>
</dbReference>
<accession>A0A221W8P7</accession>
<dbReference type="GO" id="GO:0005886">
    <property type="term" value="C:plasma membrane"/>
    <property type="evidence" value="ECO:0007669"/>
    <property type="project" value="UniProtKB-SubCell"/>
</dbReference>
<dbReference type="Pfam" id="PF19300">
    <property type="entry name" value="BPD_transp_1_N"/>
    <property type="match status" value="1"/>
</dbReference>
<dbReference type="GO" id="GO:0071916">
    <property type="term" value="F:dipeptide transmembrane transporter activity"/>
    <property type="evidence" value="ECO:0007669"/>
    <property type="project" value="TreeGrafter"/>
</dbReference>
<keyword evidence="9" id="KW-1185">Reference proteome</keyword>
<evidence type="ECO:0000256" key="5">
    <source>
        <dbReference type="ARBA" id="ARBA00022989"/>
    </source>
</evidence>
<dbReference type="InterPro" id="IPR045621">
    <property type="entry name" value="BPD_transp_1_N"/>
</dbReference>
<evidence type="ECO:0000256" key="4">
    <source>
        <dbReference type="ARBA" id="ARBA00022692"/>
    </source>
</evidence>
<keyword evidence="6 7" id="KW-0472">Membrane</keyword>
<dbReference type="Pfam" id="PF00528">
    <property type="entry name" value="BPD_transp_1"/>
    <property type="match status" value="1"/>
</dbReference>
<feature type="transmembrane region" description="Helical" evidence="7">
    <location>
        <begin position="134"/>
        <end position="162"/>
    </location>
</feature>
<dbReference type="RefSeq" id="WP_093942813.1">
    <property type="nucleotide sequence ID" value="NZ_CP022521.1"/>
</dbReference>
<proteinExistence type="inferred from homology"/>
<dbReference type="AlphaFoldDB" id="A0A221W8P7"/>
<dbReference type="InterPro" id="IPR035906">
    <property type="entry name" value="MetI-like_sf"/>
</dbReference>
<evidence type="ECO:0000256" key="7">
    <source>
        <dbReference type="RuleBase" id="RU363032"/>
    </source>
</evidence>
<feature type="transmembrane region" description="Helical" evidence="7">
    <location>
        <begin position="283"/>
        <end position="304"/>
    </location>
</feature>
<keyword evidence="3" id="KW-1003">Cell membrane</keyword>
<feature type="transmembrane region" description="Helical" evidence="7">
    <location>
        <begin position="101"/>
        <end position="122"/>
    </location>
</feature>
<keyword evidence="4 7" id="KW-0812">Transmembrane</keyword>
<dbReference type="OrthoDB" id="147639at2"/>
<dbReference type="KEGG" id="ahg:AHOG_20500"/>